<accession>A0A2J6S0H5</accession>
<evidence type="ECO:0000256" key="1">
    <source>
        <dbReference type="SAM" id="MobiDB-lite"/>
    </source>
</evidence>
<feature type="compositionally biased region" description="Low complexity" evidence="1">
    <location>
        <begin position="85"/>
        <end position="95"/>
    </location>
</feature>
<evidence type="ECO:0000313" key="3">
    <source>
        <dbReference type="EMBL" id="PMD44273.1"/>
    </source>
</evidence>
<feature type="signal peptide" evidence="2">
    <location>
        <begin position="1"/>
        <end position="18"/>
    </location>
</feature>
<sequence length="164" mass="17802">MAHPGVLLLVNRTMTALAGSSATRRTSINSNVLCAKGLSFSSNCLSMPGGLKDSIHDCDYIGTRSLCSPEAESRHADMEQMDRGSSSPSQPSLQHLSSGLVAAKRTFAQQPAANGQQAASPPQPSHTLTFLLFPHPFRHFYFLIINWRTLDRHSGPQLNSTQLN</sequence>
<evidence type="ECO:0000256" key="2">
    <source>
        <dbReference type="SAM" id="SignalP"/>
    </source>
</evidence>
<keyword evidence="2" id="KW-0732">Signal</keyword>
<evidence type="ECO:0000313" key="4">
    <source>
        <dbReference type="Proteomes" id="UP000235786"/>
    </source>
</evidence>
<gene>
    <name evidence="3" type="ORF">L207DRAFT_277080</name>
</gene>
<keyword evidence="4" id="KW-1185">Reference proteome</keyword>
<feature type="region of interest" description="Disordered" evidence="1">
    <location>
        <begin position="71"/>
        <end position="95"/>
    </location>
</feature>
<dbReference type="Proteomes" id="UP000235786">
    <property type="component" value="Unassembled WGS sequence"/>
</dbReference>
<name>A0A2J6S0H5_HYAVF</name>
<proteinExistence type="predicted"/>
<feature type="chain" id="PRO_5014347344" evidence="2">
    <location>
        <begin position="19"/>
        <end position="164"/>
    </location>
</feature>
<dbReference type="EMBL" id="KZ613941">
    <property type="protein sequence ID" value="PMD44273.1"/>
    <property type="molecule type" value="Genomic_DNA"/>
</dbReference>
<protein>
    <submittedName>
        <fullName evidence="3">Uncharacterized protein</fullName>
    </submittedName>
</protein>
<reference evidence="3 4" key="1">
    <citation type="submission" date="2016-04" db="EMBL/GenBank/DDBJ databases">
        <title>A degradative enzymes factory behind the ericoid mycorrhizal symbiosis.</title>
        <authorList>
            <consortium name="DOE Joint Genome Institute"/>
            <person name="Martino E."/>
            <person name="Morin E."/>
            <person name="Grelet G."/>
            <person name="Kuo A."/>
            <person name="Kohler A."/>
            <person name="Daghino S."/>
            <person name="Barry K."/>
            <person name="Choi C."/>
            <person name="Cichocki N."/>
            <person name="Clum A."/>
            <person name="Copeland A."/>
            <person name="Hainaut M."/>
            <person name="Haridas S."/>
            <person name="Labutti K."/>
            <person name="Lindquist E."/>
            <person name="Lipzen A."/>
            <person name="Khouja H.-R."/>
            <person name="Murat C."/>
            <person name="Ohm R."/>
            <person name="Olson A."/>
            <person name="Spatafora J."/>
            <person name="Veneault-Fourrey C."/>
            <person name="Henrissat B."/>
            <person name="Grigoriev I."/>
            <person name="Martin F."/>
            <person name="Perotto S."/>
        </authorList>
    </citation>
    <scope>NUCLEOTIDE SEQUENCE [LARGE SCALE GENOMIC DNA]</scope>
    <source>
        <strain evidence="3 4">F</strain>
    </source>
</reference>
<organism evidence="3 4">
    <name type="scientific">Hyaloscypha variabilis (strain UAMH 11265 / GT02V1 / F)</name>
    <name type="common">Meliniomyces variabilis</name>
    <dbReference type="NCBI Taxonomy" id="1149755"/>
    <lineage>
        <taxon>Eukaryota</taxon>
        <taxon>Fungi</taxon>
        <taxon>Dikarya</taxon>
        <taxon>Ascomycota</taxon>
        <taxon>Pezizomycotina</taxon>
        <taxon>Leotiomycetes</taxon>
        <taxon>Helotiales</taxon>
        <taxon>Hyaloscyphaceae</taxon>
        <taxon>Hyaloscypha</taxon>
        <taxon>Hyaloscypha variabilis</taxon>
    </lineage>
</organism>
<feature type="compositionally biased region" description="Basic and acidic residues" evidence="1">
    <location>
        <begin position="71"/>
        <end position="82"/>
    </location>
</feature>
<dbReference type="AlphaFoldDB" id="A0A2J6S0H5"/>